<protein>
    <submittedName>
        <fullName evidence="2">Glycoside hydrolase family 24</fullName>
    </submittedName>
</protein>
<dbReference type="RefSeq" id="WP_075637600.1">
    <property type="nucleotide sequence ID" value="NZ_MKIM01000018.1"/>
</dbReference>
<proteinExistence type="predicted"/>
<gene>
    <name evidence="2" type="ORF">BJF95_14335</name>
</gene>
<keyword evidence="3" id="KW-1185">Reference proteome</keyword>
<feature type="domain" description="DUF2460" evidence="1">
    <location>
        <begin position="6"/>
        <end position="211"/>
    </location>
</feature>
<dbReference type="EMBL" id="MKIM01000018">
    <property type="protein sequence ID" value="OLP46863.1"/>
    <property type="molecule type" value="Genomic_DNA"/>
</dbReference>
<keyword evidence="2" id="KW-0378">Hydrolase</keyword>
<evidence type="ECO:0000313" key="3">
    <source>
        <dbReference type="Proteomes" id="UP000186894"/>
    </source>
</evidence>
<dbReference type="GO" id="GO:0016787">
    <property type="term" value="F:hydrolase activity"/>
    <property type="evidence" value="ECO:0007669"/>
    <property type="project" value="UniProtKB-KW"/>
</dbReference>
<reference evidence="2 3" key="1">
    <citation type="submission" date="2016-09" db="EMBL/GenBank/DDBJ databases">
        <title>Rhizobium oryziradicis sp. nov., isolated from the root of rice.</title>
        <authorList>
            <person name="Zhao J."/>
            <person name="Zhang X."/>
        </authorList>
    </citation>
    <scope>NUCLEOTIDE SEQUENCE [LARGE SCALE GENOMIC DNA]</scope>
    <source>
        <strain evidence="2 3">N19</strain>
    </source>
</reference>
<name>A0A1Q8ZY08_9HYPH</name>
<evidence type="ECO:0000259" key="1">
    <source>
        <dbReference type="Pfam" id="PF09343"/>
    </source>
</evidence>
<dbReference type="STRING" id="1867956.BJF95_14335"/>
<organism evidence="2 3">
    <name type="scientific">Rhizobium oryziradicis</name>
    <dbReference type="NCBI Taxonomy" id="1867956"/>
    <lineage>
        <taxon>Bacteria</taxon>
        <taxon>Pseudomonadati</taxon>
        <taxon>Pseudomonadota</taxon>
        <taxon>Alphaproteobacteria</taxon>
        <taxon>Hyphomicrobiales</taxon>
        <taxon>Rhizobiaceae</taxon>
        <taxon>Rhizobium/Agrobacterium group</taxon>
        <taxon>Rhizobium</taxon>
    </lineage>
</organism>
<dbReference type="Pfam" id="PF09343">
    <property type="entry name" value="DUF2460"/>
    <property type="match status" value="1"/>
</dbReference>
<dbReference type="InterPro" id="IPR011740">
    <property type="entry name" value="DUF2460"/>
</dbReference>
<sequence>MTAAFHEVRFPLRVSLSTSGGPVRRTDIVNLSNGREARNQRWANSRRSYDAGSGVKSLSDLYTVLEFFEARSGQLRGFRFRDPLDFTSSRPGRAITAFDQALGIGNGVNARFQLLKTYGDEAAGWSRTITKPVAGTVTLSVNGVAVPSAAFACDATTGVVTFSQDNIPTSGSVIRAGFEFDVPVRFDTDRIEINLEAFNAGRIPSIPLLEIVT</sequence>
<comment type="caution">
    <text evidence="2">The sequence shown here is derived from an EMBL/GenBank/DDBJ whole genome shotgun (WGS) entry which is preliminary data.</text>
</comment>
<dbReference type="Proteomes" id="UP000186894">
    <property type="component" value="Unassembled WGS sequence"/>
</dbReference>
<dbReference type="OrthoDB" id="1685145at2"/>
<dbReference type="AlphaFoldDB" id="A0A1Q8ZY08"/>
<accession>A0A1Q8ZY08</accession>
<evidence type="ECO:0000313" key="2">
    <source>
        <dbReference type="EMBL" id="OLP46863.1"/>
    </source>
</evidence>
<dbReference type="NCBIfam" id="TIGR02217">
    <property type="entry name" value="chp_TIGR02217"/>
    <property type="match status" value="1"/>
</dbReference>